<feature type="compositionally biased region" description="Polar residues" evidence="2">
    <location>
        <begin position="375"/>
        <end position="385"/>
    </location>
</feature>
<sequence length="1279" mass="146402">MSDDVEKCEDNVESDQQQRREWDCNSSSGGSVYQEFHGRQEEAMYSTDDEFLDATETIRSPLLSEDPEEQLSAPILKQLRQEKEQTRYIVVDMLTDSDSVNNIIEQRKQNVETITKLPCVRTSSSNKKESHCIHSSEEVLNVITQSSDQQNIAGPKTEKNKFSRTLRLPSSVALPTVKPDRPARGDGRPPVGVSKIPIPVSSVTKLQQISTTSEQNSSESESYQTKPNKQSGPKKKPHTPIEMPNKEKETEAKAIPESLNEMNTPESVSCYSTASSVPEPTEPVITSKQSAKPPCKALTRPSSALQNEDKMDTGNENTDTNSKTENQIMEEKYNLPFAPEELIITKDERKLSPEKPRIKRTRSQNKSIEDEQDAFTPNDTSQVNSIKEGAETKRMRVANKPPSREEPEKCFVKPPEPALKDKRKKEIEAVRHRLAKDRLNLINSRERDEVSAGRQCLLVLDNNNEQKTQDSLKSESIQRSASRKSDRGTPQIANRARASPSNAGSEKNIAMPEKVSSSPRQLSPIVMNMSIIEKRRQWRQSREAVNADQKSNTKSSNMLDIKTPLFKSNQLKTNPLGQRHQENVSNAPMKSALEDESLKRKTTLVEKRKMMMKQKEATNNLNKPATGDAVSQRAGKGLERASREKPLLASQKQSNSDIRKQSISKSTEKTAILQPSFTMQEVQEELAGTEVQAKPSTTSTINTKVSLASMHNVYKMHFKRCEEQVSEVKRAKDKLSSNLERLEALRSQMILKFGEDTEDFIPPLYVVESVVQNSPLVMTSARGMNTEVLEEVAESLILLGNNQQLKHDIENLRMQLDEAKEIGYANKKEDDVIADLKQRIREMSLTLALAEKRQETLEEKMEGKQKEIISLNNENKQMNDLSRQRDQQLSALRKQIEEKNRELESVHKKLAEANKNLHEESYNRELSNIEHQKLMEEKNEIEKEMQEMNDRFTDYEEREECLNTILENEKKKNKKLEELLGQKEDELNVMEKKLFEMEASSSSNMMIVNDQLKKKDRIIQELEVMKANLQGQIRELCCLLSDMFALRGIEYNTDHIHSSISAGSIPQLKEELMKVMEERIEEGNKAINEARSKIVELQNQVKILQIELEDSKMMSERLSNVITHQKPWDADKPWEDHQRPWSSDMASARHAVHNSIIENSLRDNKSFRDGDIHSLMPSIASSFVCSDATMARNNFNELFGLLERKRRQLLQLERKYQDMEEVHSHCAQKRSRNETRIAQLEMIAFENFSKEMRGIRTCNRAILKIYERQRSFGRFSANY</sequence>
<feature type="compositionally biased region" description="Polar residues" evidence="2">
    <location>
        <begin position="260"/>
        <end position="290"/>
    </location>
</feature>
<proteinExistence type="predicted"/>
<feature type="compositionally biased region" description="Polar residues" evidence="2">
    <location>
        <begin position="650"/>
        <end position="665"/>
    </location>
</feature>
<feature type="compositionally biased region" description="Basic and acidic residues" evidence="2">
    <location>
        <begin position="636"/>
        <end position="646"/>
    </location>
</feature>
<dbReference type="Proteomes" id="UP001152798">
    <property type="component" value="Chromosome 1"/>
</dbReference>
<feature type="coiled-coil region" evidence="1">
    <location>
        <begin position="1073"/>
        <end position="1114"/>
    </location>
</feature>
<feature type="region of interest" description="Disordered" evidence="2">
    <location>
        <begin position="539"/>
        <end position="561"/>
    </location>
</feature>
<feature type="region of interest" description="Disordered" evidence="2">
    <location>
        <begin position="616"/>
        <end position="675"/>
    </location>
</feature>
<evidence type="ECO:0000256" key="1">
    <source>
        <dbReference type="SAM" id="Coils"/>
    </source>
</evidence>
<feature type="compositionally biased region" description="Polar residues" evidence="2">
    <location>
        <begin position="314"/>
        <end position="327"/>
    </location>
</feature>
<feature type="compositionally biased region" description="Basic and acidic residues" evidence="2">
    <location>
        <begin position="1"/>
        <end position="23"/>
    </location>
</feature>
<feature type="region of interest" description="Disordered" evidence="2">
    <location>
        <begin position="1"/>
        <end position="52"/>
    </location>
</feature>
<accession>A0A9P0H2G8</accession>
<reference evidence="3" key="1">
    <citation type="submission" date="2022-01" db="EMBL/GenBank/DDBJ databases">
        <authorList>
            <person name="King R."/>
        </authorList>
    </citation>
    <scope>NUCLEOTIDE SEQUENCE</scope>
</reference>
<feature type="compositionally biased region" description="Basic and acidic residues" evidence="2">
    <location>
        <begin position="244"/>
        <end position="254"/>
    </location>
</feature>
<feature type="compositionally biased region" description="Basic and acidic residues" evidence="2">
    <location>
        <begin position="178"/>
        <end position="187"/>
    </location>
</feature>
<feature type="compositionally biased region" description="Low complexity" evidence="2">
    <location>
        <begin position="207"/>
        <end position="225"/>
    </location>
</feature>
<feature type="coiled-coil region" evidence="1">
    <location>
        <begin position="1195"/>
        <end position="1222"/>
    </location>
</feature>
<dbReference type="AlphaFoldDB" id="A0A9P0H2G8"/>
<feature type="region of interest" description="Disordered" evidence="2">
    <location>
        <begin position="466"/>
        <end position="522"/>
    </location>
</feature>
<feature type="region of interest" description="Disordered" evidence="2">
    <location>
        <begin position="145"/>
        <end position="327"/>
    </location>
</feature>
<feature type="compositionally biased region" description="Basic and acidic residues" evidence="2">
    <location>
        <begin position="402"/>
        <end position="411"/>
    </location>
</feature>
<dbReference type="OrthoDB" id="6630195at2759"/>
<feature type="region of interest" description="Disordered" evidence="2">
    <location>
        <begin position="574"/>
        <end position="595"/>
    </location>
</feature>
<gene>
    <name evidence="3" type="ORF">NEZAVI_LOCUS1337</name>
</gene>
<feature type="coiled-coil region" evidence="1">
    <location>
        <begin position="718"/>
        <end position="752"/>
    </location>
</feature>
<keyword evidence="1" id="KW-0175">Coiled coil</keyword>
<protein>
    <submittedName>
        <fullName evidence="3">Uncharacterized protein</fullName>
    </submittedName>
</protein>
<feature type="region of interest" description="Disordered" evidence="2">
    <location>
        <begin position="344"/>
        <end position="426"/>
    </location>
</feature>
<feature type="coiled-coil region" evidence="1">
    <location>
        <begin position="802"/>
        <end position="1039"/>
    </location>
</feature>
<feature type="compositionally biased region" description="Polar residues" evidence="2">
    <location>
        <begin position="548"/>
        <end position="558"/>
    </location>
</feature>
<dbReference type="EMBL" id="OV725077">
    <property type="protein sequence ID" value="CAH1390077.1"/>
    <property type="molecule type" value="Genomic_DNA"/>
</dbReference>
<organism evidence="3 4">
    <name type="scientific">Nezara viridula</name>
    <name type="common">Southern green stink bug</name>
    <name type="synonym">Cimex viridulus</name>
    <dbReference type="NCBI Taxonomy" id="85310"/>
    <lineage>
        <taxon>Eukaryota</taxon>
        <taxon>Metazoa</taxon>
        <taxon>Ecdysozoa</taxon>
        <taxon>Arthropoda</taxon>
        <taxon>Hexapoda</taxon>
        <taxon>Insecta</taxon>
        <taxon>Pterygota</taxon>
        <taxon>Neoptera</taxon>
        <taxon>Paraneoptera</taxon>
        <taxon>Hemiptera</taxon>
        <taxon>Heteroptera</taxon>
        <taxon>Panheteroptera</taxon>
        <taxon>Pentatomomorpha</taxon>
        <taxon>Pentatomoidea</taxon>
        <taxon>Pentatomidae</taxon>
        <taxon>Pentatominae</taxon>
        <taxon>Nezara</taxon>
    </lineage>
</organism>
<evidence type="ECO:0000256" key="2">
    <source>
        <dbReference type="SAM" id="MobiDB-lite"/>
    </source>
</evidence>
<dbReference type="PANTHER" id="PTHR23159:SF31">
    <property type="entry name" value="CENTROSOME-ASSOCIATED PROTEIN CEP250 ISOFORM X1"/>
    <property type="match status" value="1"/>
</dbReference>
<feature type="compositionally biased region" description="Basic and acidic residues" evidence="2">
    <location>
        <begin position="344"/>
        <end position="356"/>
    </location>
</feature>
<evidence type="ECO:0000313" key="3">
    <source>
        <dbReference type="EMBL" id="CAH1390077.1"/>
    </source>
</evidence>
<keyword evidence="4" id="KW-1185">Reference proteome</keyword>
<evidence type="ECO:0000313" key="4">
    <source>
        <dbReference type="Proteomes" id="UP001152798"/>
    </source>
</evidence>
<name>A0A9P0H2G8_NEZVI</name>
<dbReference type="PANTHER" id="PTHR23159">
    <property type="entry name" value="CENTROSOMAL PROTEIN 2"/>
    <property type="match status" value="1"/>
</dbReference>